<dbReference type="GO" id="GO:0003676">
    <property type="term" value="F:nucleic acid binding"/>
    <property type="evidence" value="ECO:0007669"/>
    <property type="project" value="InterPro"/>
</dbReference>
<dbReference type="CDD" id="cd05481">
    <property type="entry name" value="retropepsin_like_LTR_1"/>
    <property type="match status" value="1"/>
</dbReference>
<dbReference type="OMA" id="IHIDQNT"/>
<dbReference type="PROSITE" id="PS50878">
    <property type="entry name" value="RT_POL"/>
    <property type="match status" value="1"/>
</dbReference>
<evidence type="ECO:0000313" key="9">
    <source>
        <dbReference type="RefSeq" id="XP_026686901.1"/>
    </source>
</evidence>
<dbReference type="FunFam" id="3.10.10.10:FF:000003">
    <property type="entry name" value="Retrovirus-related Pol polyprotein from transposon 297-like Protein"/>
    <property type="match status" value="1"/>
</dbReference>
<dbReference type="InterPro" id="IPR036397">
    <property type="entry name" value="RNaseH_sf"/>
</dbReference>
<feature type="domain" description="CCHC-type" evidence="4">
    <location>
        <begin position="231"/>
        <end position="244"/>
    </location>
</feature>
<keyword evidence="2" id="KW-0863">Zinc-finger</keyword>
<feature type="domain" description="Integrase catalytic" evidence="6">
    <location>
        <begin position="1015"/>
        <end position="1188"/>
    </location>
</feature>
<dbReference type="PaxDb" id="121845-A0A1S3DJN8"/>
<dbReference type="RefSeq" id="XP_026686901.1">
    <property type="nucleotide sequence ID" value="XM_026831100.1"/>
</dbReference>
<dbReference type="GO" id="GO:0015074">
    <property type="term" value="P:DNA integration"/>
    <property type="evidence" value="ECO:0007669"/>
    <property type="project" value="InterPro"/>
</dbReference>
<dbReference type="InterPro" id="IPR001878">
    <property type="entry name" value="Znf_CCHC"/>
</dbReference>
<dbReference type="GO" id="GO:0042575">
    <property type="term" value="C:DNA polymerase complex"/>
    <property type="evidence" value="ECO:0007669"/>
    <property type="project" value="UniProtKB-ARBA"/>
</dbReference>
<dbReference type="InterPro" id="IPR043128">
    <property type="entry name" value="Rev_trsase/Diguanyl_cyclase"/>
</dbReference>
<dbReference type="Gene3D" id="3.10.10.10">
    <property type="entry name" value="HIV Type 1 Reverse Transcriptase, subunit A, domain 1"/>
    <property type="match status" value="1"/>
</dbReference>
<evidence type="ECO:0000259" key="6">
    <source>
        <dbReference type="PROSITE" id="PS50994"/>
    </source>
</evidence>
<evidence type="ECO:0000256" key="2">
    <source>
        <dbReference type="PROSITE-ProRule" id="PRU00047"/>
    </source>
</evidence>
<dbReference type="GO" id="GO:0003964">
    <property type="term" value="F:RNA-directed DNA polymerase activity"/>
    <property type="evidence" value="ECO:0007669"/>
    <property type="project" value="UniProtKB-EC"/>
</dbReference>
<dbReference type="PANTHER" id="PTHR37984:SF8">
    <property type="entry name" value="CCHC-TYPE DOMAIN-CONTAINING PROTEIN"/>
    <property type="match status" value="1"/>
</dbReference>
<dbReference type="GeneID" id="103521269"/>
<dbReference type="InterPro" id="IPR012337">
    <property type="entry name" value="RNaseH-like_sf"/>
</dbReference>
<dbReference type="Gene3D" id="2.40.70.10">
    <property type="entry name" value="Acid Proteases"/>
    <property type="match status" value="1"/>
</dbReference>
<dbReference type="Pfam" id="PF00078">
    <property type="entry name" value="RVT_1"/>
    <property type="match status" value="1"/>
</dbReference>
<feature type="domain" description="Reverse transcriptase" evidence="5">
    <location>
        <begin position="472"/>
        <end position="649"/>
    </location>
</feature>
<dbReference type="CDD" id="cd01647">
    <property type="entry name" value="RT_LTR"/>
    <property type="match status" value="1"/>
</dbReference>
<dbReference type="Gene3D" id="3.30.420.10">
    <property type="entry name" value="Ribonuclease H-like superfamily/Ribonuclease H"/>
    <property type="match status" value="1"/>
</dbReference>
<gene>
    <name evidence="9" type="primary">LOC103519674</name>
    <name evidence="8" type="synonym">LOC103521269</name>
</gene>
<organism evidence="7 9">
    <name type="scientific">Diaphorina citri</name>
    <name type="common">Asian citrus psyllid</name>
    <dbReference type="NCBI Taxonomy" id="121845"/>
    <lineage>
        <taxon>Eukaryota</taxon>
        <taxon>Metazoa</taxon>
        <taxon>Ecdysozoa</taxon>
        <taxon>Arthropoda</taxon>
        <taxon>Hexapoda</taxon>
        <taxon>Insecta</taxon>
        <taxon>Pterygota</taxon>
        <taxon>Neoptera</taxon>
        <taxon>Paraneoptera</taxon>
        <taxon>Hemiptera</taxon>
        <taxon>Sternorrhyncha</taxon>
        <taxon>Psylloidea</taxon>
        <taxon>Psyllidae</taxon>
        <taxon>Diaphorininae</taxon>
        <taxon>Diaphorina</taxon>
    </lineage>
</organism>
<dbReference type="PROSITE" id="PS50158">
    <property type="entry name" value="ZF_CCHC"/>
    <property type="match status" value="1"/>
</dbReference>
<accession>A0A1S3DJN8</accession>
<dbReference type="SUPFAM" id="SSF53098">
    <property type="entry name" value="Ribonuclease H-like"/>
    <property type="match status" value="1"/>
</dbReference>
<dbReference type="KEGG" id="dci:103519674"/>
<dbReference type="SUPFAM" id="SSF56672">
    <property type="entry name" value="DNA/RNA polymerases"/>
    <property type="match status" value="1"/>
</dbReference>
<evidence type="ECO:0000256" key="3">
    <source>
        <dbReference type="SAM" id="MobiDB-lite"/>
    </source>
</evidence>
<dbReference type="FunFam" id="3.30.70.270:FF:000026">
    <property type="entry name" value="Transposon Ty3-G Gag-Pol polyprotein"/>
    <property type="match status" value="1"/>
</dbReference>
<feature type="region of interest" description="Disordered" evidence="3">
    <location>
        <begin position="1319"/>
        <end position="1379"/>
    </location>
</feature>
<evidence type="ECO:0000256" key="1">
    <source>
        <dbReference type="ARBA" id="ARBA00012493"/>
    </source>
</evidence>
<dbReference type="Gene3D" id="4.10.60.10">
    <property type="entry name" value="Zinc finger, CCHC-type"/>
    <property type="match status" value="1"/>
</dbReference>
<dbReference type="InterPro" id="IPR001584">
    <property type="entry name" value="Integrase_cat-core"/>
</dbReference>
<protein>
    <recommendedName>
        <fullName evidence="1">RNA-directed DNA polymerase</fullName>
        <ecNumber evidence="1">2.7.7.49</ecNumber>
    </recommendedName>
</protein>
<dbReference type="CDD" id="cd09274">
    <property type="entry name" value="RNase_HI_RT_Ty3"/>
    <property type="match status" value="1"/>
</dbReference>
<dbReference type="GeneID" id="103519674"/>
<dbReference type="Proteomes" id="UP000079169">
    <property type="component" value="Unplaced"/>
</dbReference>
<dbReference type="InterPro" id="IPR041588">
    <property type="entry name" value="Integrase_H2C2"/>
</dbReference>
<sequence>MNFEIMREGKVIPEMQFEGDVATHWKKFKQRFKILNNASEGNKKEQKTQISMLLHLMGEEGIELYNTIDWKGGKEEDRKLEDVLMKFDEVFLLQKNDLFEHYKFFNVKQKEGQSIMSYLKELKLLISTCNFKDRDILLRDKFIFGLLDQAQVEKCLRDPDITLDKAINQARAAEAASEEMKMMRNKQMVKYELTHEIDNVNRSDFTGRRANCSRCSRVHVRGVCPAAEEICYVCKKKGHYARNCFQNQRKKVNELELDNNVEHKSEYKYMDQDSSIRREYCMDNLETVPLYSITSSRRLKNWMCDIQVENGKVCFKLDSGSEVNIIQFHLFKQLKIKKKLEPSNVRLLPYGNQMSMMPLGKVMLRSRYKNMDMDVEYLIVDCNAVPLLGLDTCVKLNLIYRVHAIENVALENVTKENLVKMNEDLFMGLGQLPGHYHIQLKDNAVPVISPPRRVPFSIQKKLKDTLDQMEQDGIIKKVDVPTDWVSNMVIKEKKNGDLRICIDPKALNMNIKREHYALPTCEEIIQRLNGRSVFSVIDMKQGFWQVELDEESSLLCTFSTMYGRYSFRKAPFGLASVPEVFSKKVIQIFSDLEGVEVYFDDIIIAGKDGADHDKLLLEVLKRARQFNVKFNADKLQYRKSSVKFLGQIISKDGVRVDEEQVSAVAKMERPQSKKELMRFLGITKYLSKFIPNVSEVSAPLRELTKDRAEWIWSDCHEKSFQRLKTLICTSPVLRYFDDTKQLIIETDASKSGLGSCLLIEDQPVSFASRALTKCEQMYAQIEKELLAIVFATEKFHQFIYGKQVIVYSDHKPLMTIMKKCINDVPARLQRMLLRLFKYDLKVIYKPGSQMYISDALSRCYQNEVPDNSDSENYMVHDVMVCSLSSQLCLSEERRCQLVQYTGNDNNLQQLKSVLMNGWPSSKHQIPFEIRMYWQHRNEICIEDDLLFYNNRVIVPEKLRDLMLKEIHEGHLGIVKCKSRARDSLFWPSMNADIQNMIETCKICVQNSRNNSKEPLKPLPMPSRAWERIAADIFTLHNQDYLVLVDAYSMWIELFIIGRKSAQELIKFMKATFSRYGVPDILYSDNMPFNSEPYRQFAREWNFNLVFSSPTYSQSNGLAEKAVAICKNLLKKSKEDNTDMNVALLNYRNTSLAGMSYSPSELFFNRKLKTKLPINSQLLKPKLNEDYEEHWKNKTEKQEDNYNQHTKSLPELDDGDQVFMRLGDKWIPGRIIMKDGNPRSYIVESINGRRYRRNRVHLKPFRGCIIDHDEERRRSILDDDVGMNIYVPQEGNSTQEYPYPANDEHVIENVFINEDIEHYQPDDSEQCPLPELQPEESVQNQPGVLEQSQPEISNGNNTSYAPNDEFPPLPRRTSRVSKPPSKFGDYIVWPKWT</sequence>
<dbReference type="InterPro" id="IPR043502">
    <property type="entry name" value="DNA/RNA_pol_sf"/>
</dbReference>
<keyword evidence="7" id="KW-1185">Reference proteome</keyword>
<dbReference type="RefSeq" id="XP_008484600.1">
    <property type="nucleotide sequence ID" value="XM_008486378.1"/>
</dbReference>
<dbReference type="FunFam" id="3.30.420.10:FF:000063">
    <property type="entry name" value="Retrovirus-related Pol polyprotein from transposon 297-like Protein"/>
    <property type="match status" value="1"/>
</dbReference>
<dbReference type="Pfam" id="PF17919">
    <property type="entry name" value="RT_RNaseH_2"/>
    <property type="match status" value="1"/>
</dbReference>
<dbReference type="EC" id="2.7.7.49" evidence="1"/>
<dbReference type="PROSITE" id="PS50994">
    <property type="entry name" value="INTEGRASE"/>
    <property type="match status" value="1"/>
</dbReference>
<proteinExistence type="predicted"/>
<dbReference type="Pfam" id="PF17921">
    <property type="entry name" value="Integrase_H2C2"/>
    <property type="match status" value="1"/>
</dbReference>
<keyword evidence="2" id="KW-0862">Zinc</keyword>
<name>A0A1S3DJN8_DIACI</name>
<dbReference type="Gene3D" id="3.30.70.270">
    <property type="match status" value="2"/>
</dbReference>
<evidence type="ECO:0000259" key="4">
    <source>
        <dbReference type="PROSITE" id="PS50158"/>
    </source>
</evidence>
<keyword evidence="2" id="KW-0479">Metal-binding</keyword>
<dbReference type="InterPro" id="IPR050951">
    <property type="entry name" value="Retrovirus_Pol_polyprotein"/>
</dbReference>
<dbReference type="Gene3D" id="1.10.340.70">
    <property type="match status" value="1"/>
</dbReference>
<reference evidence="8 9" key="1">
    <citation type="submission" date="2025-04" db="UniProtKB">
        <authorList>
            <consortium name="RefSeq"/>
        </authorList>
    </citation>
    <scope>IDENTIFICATION</scope>
</reference>
<evidence type="ECO:0000313" key="8">
    <source>
        <dbReference type="RefSeq" id="XP_008484600.1"/>
    </source>
</evidence>
<evidence type="ECO:0000259" key="5">
    <source>
        <dbReference type="PROSITE" id="PS50878"/>
    </source>
</evidence>
<feature type="compositionally biased region" description="Low complexity" evidence="3">
    <location>
        <begin position="1325"/>
        <end position="1335"/>
    </location>
</feature>
<dbReference type="KEGG" id="dci:103521269"/>
<dbReference type="InterPro" id="IPR041577">
    <property type="entry name" value="RT_RNaseH_2"/>
</dbReference>
<dbReference type="STRING" id="121845.A0A1S3DJN8"/>
<evidence type="ECO:0000313" key="7">
    <source>
        <dbReference type="Proteomes" id="UP000079169"/>
    </source>
</evidence>
<dbReference type="PANTHER" id="PTHR37984">
    <property type="entry name" value="PROTEIN CBG26694"/>
    <property type="match status" value="1"/>
</dbReference>
<dbReference type="GO" id="GO:0008270">
    <property type="term" value="F:zinc ion binding"/>
    <property type="evidence" value="ECO:0007669"/>
    <property type="project" value="UniProtKB-KW"/>
</dbReference>
<dbReference type="InterPro" id="IPR000477">
    <property type="entry name" value="RT_dom"/>
</dbReference>
<dbReference type="FunFam" id="1.10.340.70:FF:000003">
    <property type="entry name" value="Protein CBG25708"/>
    <property type="match status" value="1"/>
</dbReference>
<dbReference type="InterPro" id="IPR021109">
    <property type="entry name" value="Peptidase_aspartic_dom_sf"/>
</dbReference>
<feature type="compositionally biased region" description="Polar residues" evidence="3">
    <location>
        <begin position="1336"/>
        <end position="1360"/>
    </location>
</feature>